<dbReference type="GO" id="GO:0015631">
    <property type="term" value="F:tubulin binding"/>
    <property type="evidence" value="ECO:0007669"/>
    <property type="project" value="TreeGrafter"/>
</dbReference>
<dbReference type="AlphaFoldDB" id="A0AB34JS10"/>
<feature type="compositionally biased region" description="Low complexity" evidence="1">
    <location>
        <begin position="55"/>
        <end position="64"/>
    </location>
</feature>
<evidence type="ECO:0000313" key="4">
    <source>
        <dbReference type="Proteomes" id="UP001515480"/>
    </source>
</evidence>
<feature type="compositionally biased region" description="Basic and acidic residues" evidence="1">
    <location>
        <begin position="1012"/>
        <end position="1024"/>
    </location>
</feature>
<sequence>MSVRKPLEAIFAHLYTPPSEDLAATPTREEVTVPSSQEVDVNTQAEGGDPPSQEPAPEAAVDVPAPAPEVVRDEYDDRIGNITANLEQTLQLTKAAAQHLNSARQLALEHDLTEIAQLDQLHGREHRKTGLPPGEPLLALDPSLLDEHGLLRARDLLKEVQEQAARRSAQPGGGLDILAEEASSRPQPHFMLSTRAFDAQLEARQSLTATVRSLKTLREQSREKQLTDVKPRVGTKLPPQLTMEEQQENIKVLRRMHGPLGFMRNPRYVLPPRKPASEAAPMPLAVPRRDTFIHVIPETINFVDYEAGGVYEIPVMLQNASSLARRVRVLPPASKFFSITLLSYPSNEGHIAPGMHASMRVRFAPDSLADYEDFLVVQTEMDSFPLPLHACRTPPLLTLPATLECGCCFVGGKTTITFSAKNEGGAGRFYIADKERWDSGDREIVASLCTEAFQVTPTLLDLQPGDEFTVSVTFTPPHATPFLVPLLLVCDNCRVKEVRLAGIGCITSLQLESIDGLAPQGELPQQETIDFGEVGMYTKHTKILRLLNETPLPVDFEWDHFALPPKCAPLTRFMGDAPEKLRRSELIGPLRVDDASTEYPFSISPRHGSLAAGEAATFELSFEPHVAQLWSTAIMLSTLNIPASAMPGASSLLEVGLRMFGRGVGSDLEVIDMNGMVAPALLLQGGSQIFKEVPVRLLLRNPNESTRAFRWVSDTAPVDDTSQSFLLDVTPSEGVIEGGGTAEVTVCMCGTSLGMLRRTLNFESTPHGRPIKLPLELLVVGPQVMIRSRCLDYGLLPLGESRTQMLEIENLSDLPAKFMLTPAALPNSPEAIHAAKAQAAVVGSPVELEDNALCDPIKDWAWVDNEVDANHKETELALLHRFAGIEPARCIGEVPGESITQIPVTLRPGAEQSLRRNLSLRVMHGQTAYVGVRAEVVQRKATLNLHELHLGTTYLRLSYQLSCKSLHLCKITRRQLLCFQLLKEQTCKPNEKLKQGSTLLESHGANPSIKSRQRDDLHRSEQRA</sequence>
<dbReference type="PANTHER" id="PTHR46348">
    <property type="entry name" value="DELETED IN LUNG AND ESOPHAGEAL CANCER PROTEIN 1"/>
    <property type="match status" value="1"/>
</dbReference>
<proteinExistence type="predicted"/>
<evidence type="ECO:0000313" key="3">
    <source>
        <dbReference type="EMBL" id="KAL1524359.1"/>
    </source>
</evidence>
<dbReference type="InterPro" id="IPR059041">
    <property type="entry name" value="Ig_DLEC1_1"/>
</dbReference>
<dbReference type="InterPro" id="IPR013783">
    <property type="entry name" value="Ig-like_fold"/>
</dbReference>
<dbReference type="GO" id="GO:0005929">
    <property type="term" value="C:cilium"/>
    <property type="evidence" value="ECO:0007669"/>
    <property type="project" value="TreeGrafter"/>
</dbReference>
<accession>A0AB34JS10</accession>
<feature type="domain" description="Deleted in lung and esophageal cancer protein 1 Ig-like" evidence="2">
    <location>
        <begin position="296"/>
        <end position="386"/>
    </location>
</feature>
<feature type="compositionally biased region" description="Polar residues" evidence="1">
    <location>
        <begin position="33"/>
        <end position="45"/>
    </location>
</feature>
<organism evidence="3 4">
    <name type="scientific">Prymnesium parvum</name>
    <name type="common">Toxic golden alga</name>
    <dbReference type="NCBI Taxonomy" id="97485"/>
    <lineage>
        <taxon>Eukaryota</taxon>
        <taxon>Haptista</taxon>
        <taxon>Haptophyta</taxon>
        <taxon>Prymnesiophyceae</taxon>
        <taxon>Prymnesiales</taxon>
        <taxon>Prymnesiaceae</taxon>
        <taxon>Prymnesium</taxon>
    </lineage>
</organism>
<comment type="caution">
    <text evidence="3">The sequence shown here is derived from an EMBL/GenBank/DDBJ whole genome shotgun (WGS) entry which is preliminary data.</text>
</comment>
<gene>
    <name evidence="3" type="ORF">AB1Y20_019256</name>
</gene>
<dbReference type="InterPro" id="IPR033304">
    <property type="entry name" value="DLEC1"/>
</dbReference>
<feature type="region of interest" description="Disordered" evidence="1">
    <location>
        <begin position="993"/>
        <end position="1024"/>
    </location>
</feature>
<dbReference type="GO" id="GO:0008285">
    <property type="term" value="P:negative regulation of cell population proliferation"/>
    <property type="evidence" value="ECO:0007669"/>
    <property type="project" value="InterPro"/>
</dbReference>
<evidence type="ECO:0000256" key="1">
    <source>
        <dbReference type="SAM" id="MobiDB-lite"/>
    </source>
</evidence>
<feature type="region of interest" description="Disordered" evidence="1">
    <location>
        <begin position="19"/>
        <end position="65"/>
    </location>
</feature>
<dbReference type="GO" id="GO:0005737">
    <property type="term" value="C:cytoplasm"/>
    <property type="evidence" value="ECO:0007669"/>
    <property type="project" value="TreeGrafter"/>
</dbReference>
<keyword evidence="4" id="KW-1185">Reference proteome</keyword>
<dbReference type="PANTHER" id="PTHR46348:SF1">
    <property type="entry name" value="DELETED IN LUNG AND ESOPHAGEAL CANCER PROTEIN 1"/>
    <property type="match status" value="1"/>
</dbReference>
<dbReference type="Pfam" id="PF23277">
    <property type="entry name" value="Ig_Dlec1_1"/>
    <property type="match status" value="1"/>
</dbReference>
<dbReference type="EMBL" id="JBGBPQ010000005">
    <property type="protein sequence ID" value="KAL1524359.1"/>
    <property type="molecule type" value="Genomic_DNA"/>
</dbReference>
<name>A0AB34JS10_PRYPA</name>
<dbReference type="Proteomes" id="UP001515480">
    <property type="component" value="Unassembled WGS sequence"/>
</dbReference>
<protein>
    <recommendedName>
        <fullName evidence="2">Deleted in lung and esophageal cancer protein 1 Ig-like domain-containing protein</fullName>
    </recommendedName>
</protein>
<evidence type="ECO:0000259" key="2">
    <source>
        <dbReference type="Pfam" id="PF23277"/>
    </source>
</evidence>
<dbReference type="Gene3D" id="2.60.40.10">
    <property type="entry name" value="Immunoglobulins"/>
    <property type="match status" value="5"/>
</dbReference>
<reference evidence="3 4" key="1">
    <citation type="journal article" date="2024" name="Science">
        <title>Giant polyketide synthase enzymes in the biosynthesis of giant marine polyether toxins.</title>
        <authorList>
            <person name="Fallon T.R."/>
            <person name="Shende V.V."/>
            <person name="Wierzbicki I.H."/>
            <person name="Pendleton A.L."/>
            <person name="Watervoot N.F."/>
            <person name="Auber R.P."/>
            <person name="Gonzalez D.J."/>
            <person name="Wisecaver J.H."/>
            <person name="Moore B.S."/>
        </authorList>
    </citation>
    <scope>NUCLEOTIDE SEQUENCE [LARGE SCALE GENOMIC DNA]</scope>
    <source>
        <strain evidence="3 4">12B1</strain>
    </source>
</reference>